<reference evidence="2 3" key="1">
    <citation type="submission" date="2012-11" db="EMBL/GenBank/DDBJ databases">
        <title>Genome assembly of Thiorhodococcus sp. AK35.</title>
        <authorList>
            <person name="Nupur N."/>
            <person name="Khatri I."/>
            <person name="Subramanian S."/>
            <person name="Pinnaka A."/>
        </authorList>
    </citation>
    <scope>NUCLEOTIDE SEQUENCE [LARGE SCALE GENOMIC DNA]</scope>
    <source>
        <strain evidence="2 3">AK35</strain>
    </source>
</reference>
<feature type="domain" description="DUF4365" evidence="1">
    <location>
        <begin position="9"/>
        <end position="152"/>
    </location>
</feature>
<evidence type="ECO:0000313" key="2">
    <source>
        <dbReference type="EMBL" id="EXJ16334.1"/>
    </source>
</evidence>
<evidence type="ECO:0000259" key="1">
    <source>
        <dbReference type="Pfam" id="PF14280"/>
    </source>
</evidence>
<dbReference type="AlphaFoldDB" id="W9VA81"/>
<dbReference type="OrthoDB" id="516854at2"/>
<proteinExistence type="predicted"/>
<accession>W9VA81</accession>
<dbReference type="RefSeq" id="WP_043749939.1">
    <property type="nucleotide sequence ID" value="NZ_AONC01000012.1"/>
</dbReference>
<comment type="caution">
    <text evidence="2">The sequence shown here is derived from an EMBL/GenBank/DDBJ whole genome shotgun (WGS) entry which is preliminary data.</text>
</comment>
<keyword evidence="3" id="KW-1185">Reference proteome</keyword>
<dbReference type="Pfam" id="PF14280">
    <property type="entry name" value="DUF4365"/>
    <property type="match status" value="1"/>
</dbReference>
<sequence>MHANDRKARFSLAYINAVAACAGFDVVEPKVDIDSVDGMLIAHRGRRPRLEFQAKATARDVVGDEVVTFPLSLKNYDDLRMDVIVPRLLILVVLPQREEDWLTHGEDALILRHCGYWHSLAGASERENSARVTVHIPRAQRFTPEMLRTMMSWIDAKGCL</sequence>
<evidence type="ECO:0000313" key="3">
    <source>
        <dbReference type="Proteomes" id="UP000019460"/>
    </source>
</evidence>
<protein>
    <recommendedName>
        <fullName evidence="1">DUF4365 domain-containing protein</fullName>
    </recommendedName>
</protein>
<dbReference type="EMBL" id="AONC01000012">
    <property type="protein sequence ID" value="EXJ16334.1"/>
    <property type="molecule type" value="Genomic_DNA"/>
</dbReference>
<dbReference type="Proteomes" id="UP000019460">
    <property type="component" value="Unassembled WGS sequence"/>
</dbReference>
<gene>
    <name evidence="2" type="ORF">D779_0268</name>
</gene>
<name>W9VA81_9GAMM</name>
<dbReference type="PROSITE" id="PS51257">
    <property type="entry name" value="PROKAR_LIPOPROTEIN"/>
    <property type="match status" value="1"/>
</dbReference>
<dbReference type="InterPro" id="IPR025375">
    <property type="entry name" value="DUF4365"/>
</dbReference>
<dbReference type="eggNOG" id="ENOG5032SMW">
    <property type="taxonomic scope" value="Bacteria"/>
</dbReference>
<organism evidence="2 3">
    <name type="scientific">Imhoffiella purpurea</name>
    <dbReference type="NCBI Taxonomy" id="1249627"/>
    <lineage>
        <taxon>Bacteria</taxon>
        <taxon>Pseudomonadati</taxon>
        <taxon>Pseudomonadota</taxon>
        <taxon>Gammaproteobacteria</taxon>
        <taxon>Chromatiales</taxon>
        <taxon>Chromatiaceae</taxon>
        <taxon>Imhoffiella</taxon>
    </lineage>
</organism>
<dbReference type="STRING" id="1249627.D779_0268"/>